<feature type="compositionally biased region" description="Acidic residues" evidence="1">
    <location>
        <begin position="186"/>
        <end position="229"/>
    </location>
</feature>
<comment type="caution">
    <text evidence="2">The sequence shown here is derived from an EMBL/GenBank/DDBJ whole genome shotgun (WGS) entry which is preliminary data.</text>
</comment>
<evidence type="ECO:0000256" key="1">
    <source>
        <dbReference type="SAM" id="MobiDB-lite"/>
    </source>
</evidence>
<feature type="region of interest" description="Disordered" evidence="1">
    <location>
        <begin position="26"/>
        <end position="151"/>
    </location>
</feature>
<feature type="compositionally biased region" description="Basic and acidic residues" evidence="1">
    <location>
        <begin position="40"/>
        <end position="57"/>
    </location>
</feature>
<feature type="compositionally biased region" description="Basic residues" evidence="1">
    <location>
        <begin position="82"/>
        <end position="91"/>
    </location>
</feature>
<evidence type="ECO:0000313" key="3">
    <source>
        <dbReference type="Proteomes" id="UP001392437"/>
    </source>
</evidence>
<proteinExistence type="predicted"/>
<protein>
    <submittedName>
        <fullName evidence="2">Uncharacterized protein</fullName>
    </submittedName>
</protein>
<accession>A0AAW0QY54</accession>
<feature type="compositionally biased region" description="Low complexity" evidence="1">
    <location>
        <begin position="68"/>
        <end position="79"/>
    </location>
</feature>
<dbReference type="Proteomes" id="UP001392437">
    <property type="component" value="Unassembled WGS sequence"/>
</dbReference>
<gene>
    <name evidence="2" type="ORF">PG999_007377</name>
</gene>
<name>A0AAW0QY54_9PEZI</name>
<evidence type="ECO:0000313" key="2">
    <source>
        <dbReference type="EMBL" id="KAK8115308.1"/>
    </source>
</evidence>
<organism evidence="2 3">
    <name type="scientific">Apiospora kogelbergensis</name>
    <dbReference type="NCBI Taxonomy" id="1337665"/>
    <lineage>
        <taxon>Eukaryota</taxon>
        <taxon>Fungi</taxon>
        <taxon>Dikarya</taxon>
        <taxon>Ascomycota</taxon>
        <taxon>Pezizomycotina</taxon>
        <taxon>Sordariomycetes</taxon>
        <taxon>Xylariomycetidae</taxon>
        <taxon>Amphisphaeriales</taxon>
        <taxon>Apiosporaceae</taxon>
        <taxon>Apiospora</taxon>
    </lineage>
</organism>
<feature type="compositionally biased region" description="Low complexity" evidence="1">
    <location>
        <begin position="102"/>
        <end position="111"/>
    </location>
</feature>
<dbReference type="AlphaFoldDB" id="A0AAW0QY54"/>
<feature type="compositionally biased region" description="Acidic residues" evidence="1">
    <location>
        <begin position="255"/>
        <end position="283"/>
    </location>
</feature>
<sequence length="283" mass="31509">MTRLATELRQANRRDRRLLALSKLPREACPAKAQASAYTRARDLERELEPSEAEREAAFFNSDDGDEAASSSPSTSTDATQRRRGILRRRRSETESRRRESSSPLSSSLPPRAEEEVDDSQDATTKSKPGHSVVFASNHATNIVTGEDVPANPSNLSWGKWMEKNQCENARAQLDAMRADAQGELSESDLDSEDAYVCSTDEENFWSDAEDDTQVAIGEDSEVEDDEGFDERLSGSGTTRNDDEQDSWSHGSADWDSDSESGGEYDADLESDEEEEGPEWEFY</sequence>
<keyword evidence="3" id="KW-1185">Reference proteome</keyword>
<dbReference type="EMBL" id="JAQQWP010000006">
    <property type="protein sequence ID" value="KAK8115308.1"/>
    <property type="molecule type" value="Genomic_DNA"/>
</dbReference>
<feature type="region of interest" description="Disordered" evidence="1">
    <location>
        <begin position="173"/>
        <end position="283"/>
    </location>
</feature>
<feature type="compositionally biased region" description="Basic and acidic residues" evidence="1">
    <location>
        <begin position="92"/>
        <end position="101"/>
    </location>
</feature>
<reference evidence="2 3" key="1">
    <citation type="submission" date="2023-01" db="EMBL/GenBank/DDBJ databases">
        <title>Analysis of 21 Apiospora genomes using comparative genomics revels a genus with tremendous synthesis potential of carbohydrate active enzymes and secondary metabolites.</title>
        <authorList>
            <person name="Sorensen T."/>
        </authorList>
    </citation>
    <scope>NUCLEOTIDE SEQUENCE [LARGE SCALE GENOMIC DNA]</scope>
    <source>
        <strain evidence="2 3">CBS 117206</strain>
    </source>
</reference>